<comment type="caution">
    <text evidence="8">The sequence shown here is derived from an EMBL/GenBank/DDBJ whole genome shotgun (WGS) entry which is preliminary data.</text>
</comment>
<keyword evidence="3 6" id="KW-1133">Transmembrane helix</keyword>
<dbReference type="InterPro" id="IPR000298">
    <property type="entry name" value="Cyt_c_oxidase-like_su3"/>
</dbReference>
<proteinExistence type="inferred from homology"/>
<name>A0A9X1V615_9BACL</name>
<accession>A0A9X1V615</accession>
<gene>
    <name evidence="8" type="ORF">MM817_00422</name>
</gene>
<dbReference type="Pfam" id="PF00510">
    <property type="entry name" value="COX3"/>
    <property type="match status" value="1"/>
</dbReference>
<organism evidence="8 9">
    <name type="scientific">Sulfoacidibacillus ferrooxidans</name>
    <dbReference type="NCBI Taxonomy" id="2005001"/>
    <lineage>
        <taxon>Bacteria</taxon>
        <taxon>Bacillati</taxon>
        <taxon>Bacillota</taxon>
        <taxon>Bacilli</taxon>
        <taxon>Bacillales</taxon>
        <taxon>Alicyclobacillaceae</taxon>
        <taxon>Sulfoacidibacillus</taxon>
    </lineage>
</organism>
<feature type="transmembrane region" description="Helical" evidence="6">
    <location>
        <begin position="130"/>
        <end position="153"/>
    </location>
</feature>
<reference evidence="8" key="1">
    <citation type="submission" date="2022-03" db="EMBL/GenBank/DDBJ databases">
        <title>Draft Genome Sequence of Firmicute Strain S0AB, a Heterotrophic Iron/Sulfur-Oxidizing Extreme Acidophile.</title>
        <authorList>
            <person name="Vergara E."/>
            <person name="Pakostova E."/>
            <person name="Johnson D.B."/>
            <person name="Holmes D.S."/>
        </authorList>
    </citation>
    <scope>NUCLEOTIDE SEQUENCE</scope>
    <source>
        <strain evidence="8">S0AB</strain>
    </source>
</reference>
<sequence>MAEMTDQQGSQVSTGPVMSAKVLRQNRFGLLFFITSQLVPYFMLINDRFVLADTYVSPRLDPLLGGLLPSLLLLLGNIPVWRAVQAIAKGSLTQMKHQLQLVTIIGIVAMITMVWPIVDHRYDAISPFGEIHLVSLGLGGFFTLVSLLVLLGVMIRSTKGLIGPKHYFGVEATAWVWSFNTISWLALYIVVYFI</sequence>
<dbReference type="SUPFAM" id="SSF81452">
    <property type="entry name" value="Cytochrome c oxidase subunit III-like"/>
    <property type="match status" value="1"/>
</dbReference>
<comment type="similarity">
    <text evidence="5">Belongs to the cytochrome c oxidase subunit 3 family.</text>
</comment>
<dbReference type="GO" id="GO:0004129">
    <property type="term" value="F:cytochrome-c oxidase activity"/>
    <property type="evidence" value="ECO:0007669"/>
    <property type="project" value="InterPro"/>
</dbReference>
<evidence type="ECO:0000256" key="3">
    <source>
        <dbReference type="ARBA" id="ARBA00022989"/>
    </source>
</evidence>
<feature type="transmembrane region" description="Helical" evidence="6">
    <location>
        <begin position="174"/>
        <end position="193"/>
    </location>
</feature>
<evidence type="ECO:0000259" key="7">
    <source>
        <dbReference type="PROSITE" id="PS50253"/>
    </source>
</evidence>
<comment type="subcellular location">
    <subcellularLocation>
        <location evidence="5">Cell membrane</location>
        <topology evidence="5">Multi-pass membrane protein</topology>
    </subcellularLocation>
    <subcellularLocation>
        <location evidence="1">Membrane</location>
        <topology evidence="1">Multi-pass membrane protein</topology>
    </subcellularLocation>
</comment>
<dbReference type="InterPro" id="IPR035973">
    <property type="entry name" value="Cyt_c_oxidase_su3-like_sf"/>
</dbReference>
<evidence type="ECO:0000256" key="5">
    <source>
        <dbReference type="RuleBase" id="RU003376"/>
    </source>
</evidence>
<dbReference type="PROSITE" id="PS50253">
    <property type="entry name" value="COX3"/>
    <property type="match status" value="1"/>
</dbReference>
<keyword evidence="2 5" id="KW-0812">Transmembrane</keyword>
<evidence type="ECO:0000256" key="4">
    <source>
        <dbReference type="ARBA" id="ARBA00023136"/>
    </source>
</evidence>
<dbReference type="AlphaFoldDB" id="A0A9X1V615"/>
<evidence type="ECO:0000256" key="1">
    <source>
        <dbReference type="ARBA" id="ARBA00004141"/>
    </source>
</evidence>
<feature type="transmembrane region" description="Helical" evidence="6">
    <location>
        <begin position="28"/>
        <end position="46"/>
    </location>
</feature>
<feature type="domain" description="Heme-copper oxidase subunit III family profile" evidence="7">
    <location>
        <begin position="1"/>
        <end position="194"/>
    </location>
</feature>
<dbReference type="Proteomes" id="UP001139263">
    <property type="component" value="Unassembled WGS sequence"/>
</dbReference>
<evidence type="ECO:0000313" key="9">
    <source>
        <dbReference type="Proteomes" id="UP001139263"/>
    </source>
</evidence>
<dbReference type="EMBL" id="JALBUF010000001">
    <property type="protein sequence ID" value="MCI0182166.1"/>
    <property type="molecule type" value="Genomic_DNA"/>
</dbReference>
<dbReference type="Gene3D" id="1.20.120.80">
    <property type="entry name" value="Cytochrome c oxidase, subunit III, four-helix bundle"/>
    <property type="match status" value="1"/>
</dbReference>
<protein>
    <recommendedName>
        <fullName evidence="7">Heme-copper oxidase subunit III family profile domain-containing protein</fullName>
    </recommendedName>
</protein>
<evidence type="ECO:0000256" key="2">
    <source>
        <dbReference type="ARBA" id="ARBA00022692"/>
    </source>
</evidence>
<feature type="transmembrane region" description="Helical" evidence="6">
    <location>
        <begin position="66"/>
        <end position="87"/>
    </location>
</feature>
<feature type="transmembrane region" description="Helical" evidence="6">
    <location>
        <begin position="99"/>
        <end position="118"/>
    </location>
</feature>
<dbReference type="GO" id="GO:0005886">
    <property type="term" value="C:plasma membrane"/>
    <property type="evidence" value="ECO:0007669"/>
    <property type="project" value="UniProtKB-SubCell"/>
</dbReference>
<keyword evidence="9" id="KW-1185">Reference proteome</keyword>
<evidence type="ECO:0000256" key="6">
    <source>
        <dbReference type="SAM" id="Phobius"/>
    </source>
</evidence>
<dbReference type="InterPro" id="IPR013833">
    <property type="entry name" value="Cyt_c_oxidase_su3_a-hlx"/>
</dbReference>
<dbReference type="GO" id="GO:0022904">
    <property type="term" value="P:respiratory electron transport chain"/>
    <property type="evidence" value="ECO:0007669"/>
    <property type="project" value="InterPro"/>
</dbReference>
<keyword evidence="4 6" id="KW-0472">Membrane</keyword>
<evidence type="ECO:0000313" key="8">
    <source>
        <dbReference type="EMBL" id="MCI0182166.1"/>
    </source>
</evidence>